<evidence type="ECO:0000256" key="2">
    <source>
        <dbReference type="ARBA" id="ARBA00008787"/>
    </source>
</evidence>
<dbReference type="PIRSF" id="PIRSF039090">
    <property type="entry name" value="Flis"/>
    <property type="match status" value="1"/>
</dbReference>
<keyword evidence="8" id="KW-1185">Reference proteome</keyword>
<keyword evidence="7" id="KW-0969">Cilium</keyword>
<evidence type="ECO:0000256" key="5">
    <source>
        <dbReference type="ARBA" id="ARBA00023186"/>
    </source>
</evidence>
<dbReference type="GO" id="GO:0005829">
    <property type="term" value="C:cytosol"/>
    <property type="evidence" value="ECO:0007669"/>
    <property type="project" value="UniProtKB-SubCell"/>
</dbReference>
<sequence>MEMTKKECEGAYMPVLSSQQRAYAQYKNNKVMSASGPELTLMLYDGAIKFLNIADFAIEKNDIYKAHENIVKTEKIIDYLRNTLDMKYAVAQDFENMYSYIARRLVEANIGKDREIIAEVNKHMHAIRDNWIEVMKANHVYVKDA</sequence>
<dbReference type="Gene3D" id="1.20.120.340">
    <property type="entry name" value="Flagellar protein FliS"/>
    <property type="match status" value="1"/>
</dbReference>
<name>E0S032_BUTPB</name>
<reference evidence="7 8" key="1">
    <citation type="journal article" date="2010" name="PLoS ONE">
        <title>The glycobiome of the rumen bacterium Butyrivibrio proteoclasticus B316(T) highlights adaptation to a polysaccharide-rich environment.</title>
        <authorList>
            <person name="Kelly W.J."/>
            <person name="Leahy S.C."/>
            <person name="Altermann E."/>
            <person name="Yeoman C.J."/>
            <person name="Dunne J.C."/>
            <person name="Kong Z."/>
            <person name="Pacheco D.M."/>
            <person name="Li D."/>
            <person name="Noel S.J."/>
            <person name="Moon C.D."/>
            <person name="Cookson A.L."/>
            <person name="Attwood G.T."/>
        </authorList>
    </citation>
    <scope>NUCLEOTIDE SEQUENCE [LARGE SCALE GENOMIC DNA]</scope>
    <source>
        <strain evidence="8">ATCC 51982 / DSM 14932 / B316</strain>
    </source>
</reference>
<dbReference type="eggNOG" id="COG1516">
    <property type="taxonomic scope" value="Bacteria"/>
</dbReference>
<dbReference type="InterPro" id="IPR003713">
    <property type="entry name" value="FliS"/>
</dbReference>
<evidence type="ECO:0000313" key="7">
    <source>
        <dbReference type="EMBL" id="ADL33233.1"/>
    </source>
</evidence>
<organism evidence="7 8">
    <name type="scientific">Butyrivibrio proteoclasticus (strain ATCC 51982 / DSM 14932 / B316)</name>
    <name type="common">Clostridium proteoclasticum</name>
    <dbReference type="NCBI Taxonomy" id="515622"/>
    <lineage>
        <taxon>Bacteria</taxon>
        <taxon>Bacillati</taxon>
        <taxon>Bacillota</taxon>
        <taxon>Clostridia</taxon>
        <taxon>Lachnospirales</taxon>
        <taxon>Lachnospiraceae</taxon>
        <taxon>Butyrivibrio</taxon>
    </lineage>
</organism>
<dbReference type="RefSeq" id="WP_013279890.1">
    <property type="nucleotide sequence ID" value="NC_014387.1"/>
</dbReference>
<comment type="similarity">
    <text evidence="2 6">Belongs to the FliS family.</text>
</comment>
<accession>E0S032</accession>
<dbReference type="Pfam" id="PF02561">
    <property type="entry name" value="FliS"/>
    <property type="match status" value="1"/>
</dbReference>
<dbReference type="CDD" id="cd16098">
    <property type="entry name" value="FliS"/>
    <property type="match status" value="1"/>
</dbReference>
<protein>
    <recommendedName>
        <fullName evidence="6">Flagellar secretion chaperone FliS</fullName>
    </recommendedName>
</protein>
<dbReference type="STRING" id="515622.bpr_I0486"/>
<dbReference type="NCBIfam" id="TIGR00208">
    <property type="entry name" value="fliS"/>
    <property type="match status" value="1"/>
</dbReference>
<keyword evidence="3 6" id="KW-0963">Cytoplasm</keyword>
<dbReference type="HOGENOM" id="CLU_080373_3_2_9"/>
<keyword evidence="4 6" id="KW-1005">Bacterial flagellum biogenesis</keyword>
<evidence type="ECO:0000256" key="1">
    <source>
        <dbReference type="ARBA" id="ARBA00004514"/>
    </source>
</evidence>
<dbReference type="PANTHER" id="PTHR34773">
    <property type="entry name" value="FLAGELLAR SECRETION CHAPERONE FLIS"/>
    <property type="match status" value="1"/>
</dbReference>
<dbReference type="EMBL" id="CP001810">
    <property type="protein sequence ID" value="ADL33233.1"/>
    <property type="molecule type" value="Genomic_DNA"/>
</dbReference>
<dbReference type="AlphaFoldDB" id="E0S032"/>
<dbReference type="GO" id="GO:0071973">
    <property type="term" value="P:bacterial-type flagellum-dependent cell motility"/>
    <property type="evidence" value="ECO:0007669"/>
    <property type="project" value="TreeGrafter"/>
</dbReference>
<dbReference type="InterPro" id="IPR036584">
    <property type="entry name" value="FliS_sf"/>
</dbReference>
<dbReference type="GO" id="GO:0044780">
    <property type="term" value="P:bacterial-type flagellum assembly"/>
    <property type="evidence" value="ECO:0007669"/>
    <property type="project" value="InterPro"/>
</dbReference>
<evidence type="ECO:0000256" key="3">
    <source>
        <dbReference type="ARBA" id="ARBA00022490"/>
    </source>
</evidence>
<dbReference type="PANTHER" id="PTHR34773:SF1">
    <property type="entry name" value="FLAGELLAR SECRETION CHAPERONE FLIS"/>
    <property type="match status" value="1"/>
</dbReference>
<keyword evidence="5" id="KW-0143">Chaperone</keyword>
<evidence type="ECO:0000256" key="6">
    <source>
        <dbReference type="PIRNR" id="PIRNR039090"/>
    </source>
</evidence>
<keyword evidence="7" id="KW-0966">Cell projection</keyword>
<dbReference type="SUPFAM" id="SSF101116">
    <property type="entry name" value="Flagellar export chaperone FliS"/>
    <property type="match status" value="1"/>
</dbReference>
<keyword evidence="7" id="KW-0282">Flagellum</keyword>
<comment type="subcellular location">
    <subcellularLocation>
        <location evidence="1 6">Cytoplasm</location>
        <location evidence="1 6">Cytosol</location>
    </subcellularLocation>
</comment>
<proteinExistence type="inferred from homology"/>
<evidence type="ECO:0000256" key="4">
    <source>
        <dbReference type="ARBA" id="ARBA00022795"/>
    </source>
</evidence>
<gene>
    <name evidence="7" type="primary">fliS1</name>
    <name evidence="7" type="ordered locus">bpr_I0486</name>
</gene>
<evidence type="ECO:0000313" key="8">
    <source>
        <dbReference type="Proteomes" id="UP000001299"/>
    </source>
</evidence>
<dbReference type="Proteomes" id="UP000001299">
    <property type="component" value="Chromosome 1"/>
</dbReference>
<dbReference type="KEGG" id="bpb:bpr_I0486"/>